<feature type="compositionally biased region" description="Polar residues" evidence="1">
    <location>
        <begin position="295"/>
        <end position="304"/>
    </location>
</feature>
<name>A0A4S2KTZ9_9HYME</name>
<dbReference type="AlphaFoldDB" id="A0A4S2KTZ9"/>
<reference evidence="2 3" key="1">
    <citation type="journal article" date="2019" name="Philos. Trans. R. Soc. Lond., B, Biol. Sci.">
        <title>Ant behaviour and brain gene expression of defending hosts depend on the ecological success of the intruding social parasite.</title>
        <authorList>
            <person name="Kaur R."/>
            <person name="Stoldt M."/>
            <person name="Jongepier E."/>
            <person name="Feldmeyer B."/>
            <person name="Menzel F."/>
            <person name="Bornberg-Bauer E."/>
            <person name="Foitzik S."/>
        </authorList>
    </citation>
    <scope>NUCLEOTIDE SEQUENCE [LARGE SCALE GENOMIC DNA]</scope>
    <source>
        <tissue evidence="2">Whole body</tissue>
    </source>
</reference>
<feature type="compositionally biased region" description="Basic residues" evidence="1">
    <location>
        <begin position="281"/>
        <end position="290"/>
    </location>
</feature>
<proteinExistence type="predicted"/>
<keyword evidence="3" id="KW-1185">Reference proteome</keyword>
<evidence type="ECO:0000313" key="3">
    <source>
        <dbReference type="Proteomes" id="UP000310200"/>
    </source>
</evidence>
<feature type="region of interest" description="Disordered" evidence="1">
    <location>
        <begin position="254"/>
        <end position="304"/>
    </location>
</feature>
<gene>
    <name evidence="2" type="ORF">DBV15_08532</name>
</gene>
<comment type="caution">
    <text evidence="2">The sequence shown here is derived from an EMBL/GenBank/DDBJ whole genome shotgun (WGS) entry which is preliminary data.</text>
</comment>
<protein>
    <submittedName>
        <fullName evidence="2">Uncharacterized protein</fullName>
    </submittedName>
</protein>
<evidence type="ECO:0000256" key="1">
    <source>
        <dbReference type="SAM" id="MobiDB-lite"/>
    </source>
</evidence>
<dbReference type="Proteomes" id="UP000310200">
    <property type="component" value="Unassembled WGS sequence"/>
</dbReference>
<feature type="region of interest" description="Disordered" evidence="1">
    <location>
        <begin position="166"/>
        <end position="213"/>
    </location>
</feature>
<evidence type="ECO:0000313" key="2">
    <source>
        <dbReference type="EMBL" id="TGZ53330.1"/>
    </source>
</evidence>
<dbReference type="EMBL" id="QBLH01001065">
    <property type="protein sequence ID" value="TGZ53330.1"/>
    <property type="molecule type" value="Genomic_DNA"/>
</dbReference>
<accession>A0A4S2KTZ9</accession>
<organism evidence="2 3">
    <name type="scientific">Temnothorax longispinosus</name>
    <dbReference type="NCBI Taxonomy" id="300112"/>
    <lineage>
        <taxon>Eukaryota</taxon>
        <taxon>Metazoa</taxon>
        <taxon>Ecdysozoa</taxon>
        <taxon>Arthropoda</taxon>
        <taxon>Hexapoda</taxon>
        <taxon>Insecta</taxon>
        <taxon>Pterygota</taxon>
        <taxon>Neoptera</taxon>
        <taxon>Endopterygota</taxon>
        <taxon>Hymenoptera</taxon>
        <taxon>Apocrita</taxon>
        <taxon>Aculeata</taxon>
        <taxon>Formicoidea</taxon>
        <taxon>Formicidae</taxon>
        <taxon>Myrmicinae</taxon>
        <taxon>Temnothorax</taxon>
    </lineage>
</organism>
<sequence length="304" mass="34465">MTGAWSDNRESQENAMLHFDKRTVLFRHVQHFRNVFASAGRAGRRRFRSLLKSKDALATLVSTLDKAGWLSMKGRSLFHVPEAIRVIICHYPTNVYPRHLMGHQAGPRYGVSHGGRGMKIGANFRYIVGQLYEREKDLSPMFHDKLRLIRFTKWWAKGKKTDNVKRYEGEAEEKKKKKTTTSTMTRSRVAAGSLTGSKRKRDTGKSAGYPSPVSVVVPTRADVILSRTQEDWVRPTHQAQRPVIPVDAVVSFLLRSPSPPPPPRRQSSRRRGTVASCKGNTRSRIKHTKPHAVVNTRNNEFSAT</sequence>
<feature type="non-terminal residue" evidence="2">
    <location>
        <position position="304"/>
    </location>
</feature>